<dbReference type="SUPFAM" id="SSF47459">
    <property type="entry name" value="HLH, helix-loop-helix DNA-binding domain"/>
    <property type="match status" value="1"/>
</dbReference>
<dbReference type="GO" id="GO:0070888">
    <property type="term" value="F:E-box binding"/>
    <property type="evidence" value="ECO:0007669"/>
    <property type="project" value="TreeGrafter"/>
</dbReference>
<dbReference type="PROSITE" id="PS50888">
    <property type="entry name" value="BHLH"/>
    <property type="match status" value="1"/>
</dbReference>
<organism evidence="5 6">
    <name type="scientific">Muraenolepis orangiensis</name>
    <name type="common">Patagonian moray cod</name>
    <dbReference type="NCBI Taxonomy" id="630683"/>
    <lineage>
        <taxon>Eukaryota</taxon>
        <taxon>Metazoa</taxon>
        <taxon>Chordata</taxon>
        <taxon>Craniata</taxon>
        <taxon>Vertebrata</taxon>
        <taxon>Euteleostomi</taxon>
        <taxon>Actinopterygii</taxon>
        <taxon>Neopterygii</taxon>
        <taxon>Teleostei</taxon>
        <taxon>Neoteleostei</taxon>
        <taxon>Acanthomorphata</taxon>
        <taxon>Zeiogadaria</taxon>
        <taxon>Gadariae</taxon>
        <taxon>Gadiformes</taxon>
        <taxon>Muraenolepidoidei</taxon>
        <taxon>Muraenolepididae</taxon>
        <taxon>Muraenolepis</taxon>
    </lineage>
</organism>
<feature type="region of interest" description="Disordered" evidence="3">
    <location>
        <begin position="43"/>
        <end position="85"/>
    </location>
</feature>
<evidence type="ECO:0000313" key="6">
    <source>
        <dbReference type="Proteomes" id="UP001148018"/>
    </source>
</evidence>
<dbReference type="Pfam" id="PF00010">
    <property type="entry name" value="HLH"/>
    <property type="match status" value="1"/>
</dbReference>
<evidence type="ECO:0000256" key="1">
    <source>
        <dbReference type="ARBA" id="ARBA00023015"/>
    </source>
</evidence>
<accession>A0A9Q0DRJ3</accession>
<dbReference type="PANTHER" id="PTHR19290:SF161">
    <property type="entry name" value="BHLH TRANSCRIPTION FACTOR 3"/>
    <property type="match status" value="1"/>
</dbReference>
<dbReference type="GO" id="GO:0061564">
    <property type="term" value="P:axon development"/>
    <property type="evidence" value="ECO:0007669"/>
    <property type="project" value="TreeGrafter"/>
</dbReference>
<keyword evidence="6" id="KW-1185">Reference proteome</keyword>
<dbReference type="Proteomes" id="UP001148018">
    <property type="component" value="Unassembled WGS sequence"/>
</dbReference>
<evidence type="ECO:0000259" key="4">
    <source>
        <dbReference type="PROSITE" id="PS50888"/>
    </source>
</evidence>
<dbReference type="PANTHER" id="PTHR19290">
    <property type="entry name" value="BASIC HELIX-LOOP-HELIX PROTEIN NEUROGENIN-RELATED"/>
    <property type="match status" value="1"/>
</dbReference>
<feature type="region of interest" description="Disordered" evidence="3">
    <location>
        <begin position="101"/>
        <end position="125"/>
    </location>
</feature>
<gene>
    <name evidence="5" type="ORF">NHX12_007406</name>
</gene>
<dbReference type="GO" id="GO:0000981">
    <property type="term" value="F:DNA-binding transcription factor activity, RNA polymerase II-specific"/>
    <property type="evidence" value="ECO:0007669"/>
    <property type="project" value="TreeGrafter"/>
</dbReference>
<dbReference type="Gene3D" id="4.10.280.10">
    <property type="entry name" value="Helix-loop-helix DNA-binding domain"/>
    <property type="match status" value="1"/>
</dbReference>
<comment type="caution">
    <text evidence="5">The sequence shown here is derived from an EMBL/GenBank/DDBJ whole genome shotgun (WGS) entry which is preliminary data.</text>
</comment>
<evidence type="ECO:0000256" key="2">
    <source>
        <dbReference type="ARBA" id="ARBA00023163"/>
    </source>
</evidence>
<dbReference type="InterPro" id="IPR050359">
    <property type="entry name" value="bHLH_transcription_factors"/>
</dbReference>
<dbReference type="GO" id="GO:0007423">
    <property type="term" value="P:sensory organ development"/>
    <property type="evidence" value="ECO:0007669"/>
    <property type="project" value="TreeGrafter"/>
</dbReference>
<evidence type="ECO:0000313" key="5">
    <source>
        <dbReference type="EMBL" id="KAJ3592278.1"/>
    </source>
</evidence>
<dbReference type="AlphaFoldDB" id="A0A9Q0DRJ3"/>
<evidence type="ECO:0000256" key="3">
    <source>
        <dbReference type="SAM" id="MobiDB-lite"/>
    </source>
</evidence>
<dbReference type="GO" id="GO:0045944">
    <property type="term" value="P:positive regulation of transcription by RNA polymerase II"/>
    <property type="evidence" value="ECO:0007669"/>
    <property type="project" value="TreeGrafter"/>
</dbReference>
<reference evidence="5" key="1">
    <citation type="submission" date="2022-07" db="EMBL/GenBank/DDBJ databases">
        <title>Chromosome-level genome of Muraenolepis orangiensis.</title>
        <authorList>
            <person name="Kim J."/>
        </authorList>
    </citation>
    <scope>NUCLEOTIDE SEQUENCE</scope>
    <source>
        <strain evidence="5">KU_S4_2022</strain>
        <tissue evidence="5">Muscle</tissue>
    </source>
</reference>
<protein>
    <recommendedName>
        <fullName evidence="4">BHLH domain-containing protein</fullName>
    </recommendedName>
</protein>
<dbReference type="EMBL" id="JANIIK010000113">
    <property type="protein sequence ID" value="KAJ3592278.1"/>
    <property type="molecule type" value="Genomic_DNA"/>
</dbReference>
<dbReference type="InterPro" id="IPR011598">
    <property type="entry name" value="bHLH_dom"/>
</dbReference>
<proteinExistence type="predicted"/>
<dbReference type="GO" id="GO:0046983">
    <property type="term" value="F:protein dimerization activity"/>
    <property type="evidence" value="ECO:0007669"/>
    <property type="project" value="InterPro"/>
</dbReference>
<keyword evidence="1" id="KW-0805">Transcription regulation</keyword>
<name>A0A9Q0DRJ3_9TELE</name>
<sequence length="262" mass="27858">MNSLSGTLGRAPEHPRPLCVPGSVAQELPRSFHPRFSPVSRCLSPGSMLDHQSHHRSPKSQRDLSPEEQQELRRKINSRERRRMQDLNVAMDALREVMVPYASSSPSSPPSPSSHSHHPGAPPGRRLSKISTLVLARNYILLLGSSLQEMRRLLGEVSAGVGAVGPGPVPRLLLAGGWPLISGPGRLLLSPESLLTTAASSSSAASRSTAKCTVLSPGPVEAPLAPVQWSSIGAPGGASLCPCSVCRLPRFSHPSSVPRFPK</sequence>
<keyword evidence="2" id="KW-0804">Transcription</keyword>
<feature type="domain" description="BHLH" evidence="4">
    <location>
        <begin position="71"/>
        <end position="143"/>
    </location>
</feature>
<dbReference type="SMART" id="SM00353">
    <property type="entry name" value="HLH"/>
    <property type="match status" value="1"/>
</dbReference>
<dbReference type="InterPro" id="IPR036638">
    <property type="entry name" value="HLH_DNA-bd_sf"/>
</dbReference>
<dbReference type="OrthoDB" id="10011855at2759"/>
<dbReference type="GO" id="GO:0005634">
    <property type="term" value="C:nucleus"/>
    <property type="evidence" value="ECO:0007669"/>
    <property type="project" value="TreeGrafter"/>
</dbReference>
<feature type="compositionally biased region" description="Basic and acidic residues" evidence="3">
    <location>
        <begin position="60"/>
        <end position="85"/>
    </location>
</feature>